<dbReference type="GO" id="GO:0042597">
    <property type="term" value="C:periplasmic space"/>
    <property type="evidence" value="ECO:0007669"/>
    <property type="project" value="UniProtKB-SubCell"/>
</dbReference>
<dbReference type="Gene3D" id="3.40.190.10">
    <property type="entry name" value="Periplasmic binding protein-like II"/>
    <property type="match status" value="2"/>
</dbReference>
<dbReference type="Pfam" id="PF13416">
    <property type="entry name" value="SBP_bac_8"/>
    <property type="match status" value="1"/>
</dbReference>
<dbReference type="SUPFAM" id="SSF53850">
    <property type="entry name" value="Periplasmic binding protein-like II"/>
    <property type="match status" value="1"/>
</dbReference>
<proteinExistence type="predicted"/>
<dbReference type="Proteomes" id="UP001140293">
    <property type="component" value="Unassembled WGS sequence"/>
</dbReference>
<dbReference type="InterPro" id="IPR019546">
    <property type="entry name" value="TAT_signal_bac_arc"/>
</dbReference>
<comment type="caution">
    <text evidence="5">The sequence shown here is derived from an EMBL/GenBank/DDBJ whole genome shotgun (WGS) entry which is preliminary data.</text>
</comment>
<dbReference type="NCBIfam" id="TIGR01409">
    <property type="entry name" value="TAT_signal_seq"/>
    <property type="match status" value="1"/>
</dbReference>
<keyword evidence="4" id="KW-0574">Periplasm</keyword>
<dbReference type="AlphaFoldDB" id="A0A9X3BPE4"/>
<evidence type="ECO:0000256" key="4">
    <source>
        <dbReference type="ARBA" id="ARBA00022764"/>
    </source>
</evidence>
<dbReference type="PRINTS" id="PR00909">
    <property type="entry name" value="SPERMDNBNDNG"/>
</dbReference>
<keyword evidence="3" id="KW-0732">Signal</keyword>
<keyword evidence="2" id="KW-0813">Transport</keyword>
<dbReference type="InterPro" id="IPR006059">
    <property type="entry name" value="SBP"/>
</dbReference>
<dbReference type="PANTHER" id="PTHR30222">
    <property type="entry name" value="SPERMIDINE/PUTRESCINE-BINDING PERIPLASMIC PROTEIN"/>
    <property type="match status" value="1"/>
</dbReference>
<evidence type="ECO:0000256" key="1">
    <source>
        <dbReference type="ARBA" id="ARBA00004418"/>
    </source>
</evidence>
<gene>
    <name evidence="5" type="ORF">H7I41_19140</name>
</gene>
<dbReference type="EMBL" id="JACKSJ010000157">
    <property type="protein sequence ID" value="MCV7172035.1"/>
    <property type="molecule type" value="Genomic_DNA"/>
</dbReference>
<reference evidence="5" key="1">
    <citation type="submission" date="2020-07" db="EMBL/GenBank/DDBJ databases">
        <authorList>
            <person name="Pettersson B.M.F."/>
            <person name="Behra P.R.K."/>
            <person name="Ramesh M."/>
            <person name="Das S."/>
            <person name="Dasgupta S."/>
            <person name="Kirsebom L.A."/>
        </authorList>
    </citation>
    <scope>NUCLEOTIDE SEQUENCE</scope>
    <source>
        <strain evidence="5">DSM 44615</strain>
    </source>
</reference>
<comment type="subcellular location">
    <subcellularLocation>
        <location evidence="1">Periplasm</location>
    </subcellularLocation>
</comment>
<dbReference type="GO" id="GO:0019808">
    <property type="term" value="F:polyamine binding"/>
    <property type="evidence" value="ECO:0007669"/>
    <property type="project" value="InterPro"/>
</dbReference>
<dbReference type="InterPro" id="IPR006311">
    <property type="entry name" value="TAT_signal"/>
</dbReference>
<reference evidence="5" key="2">
    <citation type="journal article" date="2022" name="BMC Genomics">
        <title>Comparative genome analysis of mycobacteria focusing on tRNA and non-coding RNA.</title>
        <authorList>
            <person name="Behra P.R.K."/>
            <person name="Pettersson B.M.F."/>
            <person name="Ramesh M."/>
            <person name="Das S."/>
            <person name="Dasgupta S."/>
            <person name="Kirsebom L.A."/>
        </authorList>
    </citation>
    <scope>NUCLEOTIDE SEQUENCE</scope>
    <source>
        <strain evidence="5">DSM 44615</strain>
    </source>
</reference>
<dbReference type="PANTHER" id="PTHR30222:SF17">
    <property type="entry name" value="SPERMIDINE_PUTRESCINE-BINDING PERIPLASMIC PROTEIN"/>
    <property type="match status" value="1"/>
</dbReference>
<sequence>MRSKNSADIDPALLARLTAARTSRRRFIGGGAAAAAALALGPTVLAACGSDSGSGSSSPTATDDGAPASGNLRISNWPLYMADGFIAAFQTATGLTVDYKEDYNDNEEWFAKAKEPLSRGQDIGADLVVPTQFMAARLNSLGWLNEISESRWTNKKNLLPELMDSPADSGRKFSAPYMSYMVGLAYNRAATGRDITKVDDLWDPAFKGKVSLFSDTQDGLGMIMQAQGNSPENADSKTVQQAVDLIREQKDRGQIRRFTGNDYSDDLAAGNLVIAQAYSGDVVQLQKDNPDLQFIVPESGGLTSIDTMVIPNSTKNKTAAEEWINYVYDRANYAKLIAFTQYVPVLSDMDAELDKLDPTLAKNELINPPQATRDKLATWPALTDEQTQEFNAAYAAVTGA</sequence>
<dbReference type="GO" id="GO:0015846">
    <property type="term" value="P:polyamine transport"/>
    <property type="evidence" value="ECO:0007669"/>
    <property type="project" value="InterPro"/>
</dbReference>
<dbReference type="InterPro" id="IPR001188">
    <property type="entry name" value="Sperm_putr-bd"/>
</dbReference>
<evidence type="ECO:0000256" key="2">
    <source>
        <dbReference type="ARBA" id="ARBA00022448"/>
    </source>
</evidence>
<keyword evidence="6" id="KW-1185">Reference proteome</keyword>
<evidence type="ECO:0000313" key="6">
    <source>
        <dbReference type="Proteomes" id="UP001140293"/>
    </source>
</evidence>
<evidence type="ECO:0000256" key="3">
    <source>
        <dbReference type="ARBA" id="ARBA00022729"/>
    </source>
</evidence>
<dbReference type="RefSeq" id="WP_264014215.1">
    <property type="nucleotide sequence ID" value="NZ_JACKSJ010000157.1"/>
</dbReference>
<dbReference type="PROSITE" id="PS51318">
    <property type="entry name" value="TAT"/>
    <property type="match status" value="1"/>
</dbReference>
<accession>A0A9X3BPE4</accession>
<dbReference type="CDD" id="cd13590">
    <property type="entry name" value="PBP2_PotD_PotF_like"/>
    <property type="match status" value="1"/>
</dbReference>
<name>A0A9X3BPE4_9MYCO</name>
<evidence type="ECO:0000313" key="5">
    <source>
        <dbReference type="EMBL" id="MCV7172035.1"/>
    </source>
</evidence>
<protein>
    <submittedName>
        <fullName evidence="5">Spermidine/putrescine ABC transporter substrate-binding protein</fullName>
    </submittedName>
</protein>
<organism evidence="5 6">
    <name type="scientific">[Mycobacterium] manitobense</name>
    <dbReference type="NCBI Taxonomy" id="190147"/>
    <lineage>
        <taxon>Bacteria</taxon>
        <taxon>Bacillati</taxon>
        <taxon>Actinomycetota</taxon>
        <taxon>Actinomycetes</taxon>
        <taxon>Mycobacteriales</taxon>
        <taxon>Mycobacteriaceae</taxon>
        <taxon>Mycolicibacterium</taxon>
    </lineage>
</organism>